<reference evidence="2 3" key="1">
    <citation type="journal article" date="2022" name="Syst. Appl. Microbiol.">
        <title>Rhodopirellula aestuarii sp. nov., a novel member of the genus Rhodopirellula isolated from brackish sediments collected in the Tagus River estuary, Portugal.</title>
        <authorList>
            <person name="Vitorino I.R."/>
            <person name="Klimek D."/>
            <person name="Calusinska M."/>
            <person name="Lobo-da-Cunha A."/>
            <person name="Vasconcelos V."/>
            <person name="Lage O.M."/>
        </authorList>
    </citation>
    <scope>NUCLEOTIDE SEQUENCE [LARGE SCALE GENOMIC DNA]</scope>
    <source>
        <strain evidence="2 3">ICT_H3.1</strain>
    </source>
</reference>
<keyword evidence="1" id="KW-1133">Transmembrane helix</keyword>
<comment type="caution">
    <text evidence="2">The sequence shown here is derived from an EMBL/GenBank/DDBJ whole genome shotgun (WGS) entry which is preliminary data.</text>
</comment>
<evidence type="ECO:0000313" key="2">
    <source>
        <dbReference type="EMBL" id="MCM2369634.1"/>
    </source>
</evidence>
<evidence type="ECO:0000313" key="3">
    <source>
        <dbReference type="Proteomes" id="UP001202961"/>
    </source>
</evidence>
<evidence type="ECO:0000256" key="1">
    <source>
        <dbReference type="SAM" id="Phobius"/>
    </source>
</evidence>
<sequence length="208" mass="22939">MDDNEGCLAWITALSGSVCAIMTAVAAIASCVAAGLSYQSISDERERYSEQRRIETTPFVRVANEYTGIPIVSTGEEPFGTWAFSVKRGNGLRLHNFGKGNAHGCELHWKIFDRQTLRLIGSEVTFPTEKNSLAFGEEVIVSSLPATLLSESSTEGSLEIHCTNDAGEIIKQYLGFHTWMETSTDSSELRMHCFPKSACDFTTFSLYE</sequence>
<gene>
    <name evidence="2" type="ORF">NB063_03250</name>
</gene>
<dbReference type="EMBL" id="JAMQBK010000012">
    <property type="protein sequence ID" value="MCM2369634.1"/>
    <property type="molecule type" value="Genomic_DNA"/>
</dbReference>
<feature type="transmembrane region" description="Helical" evidence="1">
    <location>
        <begin position="12"/>
        <end position="38"/>
    </location>
</feature>
<name>A0ABT0TYG9_9BACT</name>
<organism evidence="2 3">
    <name type="scientific">Aporhodopirellula aestuarii</name>
    <dbReference type="NCBI Taxonomy" id="2950107"/>
    <lineage>
        <taxon>Bacteria</taxon>
        <taxon>Pseudomonadati</taxon>
        <taxon>Planctomycetota</taxon>
        <taxon>Planctomycetia</taxon>
        <taxon>Pirellulales</taxon>
        <taxon>Pirellulaceae</taxon>
        <taxon>Aporhodopirellula</taxon>
    </lineage>
</organism>
<dbReference type="RefSeq" id="WP_250927305.1">
    <property type="nucleotide sequence ID" value="NZ_JAMQBK010000012.1"/>
</dbReference>
<keyword evidence="1" id="KW-0812">Transmembrane</keyword>
<keyword evidence="1" id="KW-0472">Membrane</keyword>
<dbReference type="Proteomes" id="UP001202961">
    <property type="component" value="Unassembled WGS sequence"/>
</dbReference>
<protein>
    <submittedName>
        <fullName evidence="2">Uncharacterized protein</fullName>
    </submittedName>
</protein>
<keyword evidence="3" id="KW-1185">Reference proteome</keyword>
<accession>A0ABT0TYG9</accession>
<proteinExistence type="predicted"/>